<feature type="compositionally biased region" description="Low complexity" evidence="1">
    <location>
        <begin position="44"/>
        <end position="61"/>
    </location>
</feature>
<keyword evidence="3" id="KW-1185">Reference proteome</keyword>
<comment type="caution">
    <text evidence="2">The sequence shown here is derived from an EMBL/GenBank/DDBJ whole genome shotgun (WGS) entry which is preliminary data.</text>
</comment>
<dbReference type="Proteomes" id="UP000675781">
    <property type="component" value="Unassembled WGS sequence"/>
</dbReference>
<gene>
    <name evidence="2" type="ORF">KDL01_02295</name>
</gene>
<evidence type="ECO:0000313" key="2">
    <source>
        <dbReference type="EMBL" id="MBR7832069.1"/>
    </source>
</evidence>
<evidence type="ECO:0000313" key="3">
    <source>
        <dbReference type="Proteomes" id="UP000675781"/>
    </source>
</evidence>
<dbReference type="EMBL" id="JAGSOG010000006">
    <property type="protein sequence ID" value="MBR7832069.1"/>
    <property type="molecule type" value="Genomic_DNA"/>
</dbReference>
<dbReference type="RefSeq" id="WP_212526607.1">
    <property type="nucleotide sequence ID" value="NZ_JAGSOG010000006.1"/>
</dbReference>
<name>A0A941EQS6_9ACTN</name>
<reference evidence="2" key="1">
    <citation type="submission" date="2021-04" db="EMBL/GenBank/DDBJ databases">
        <title>Genome based classification of Actinospica acidithermotolerans sp. nov., an actinobacterium isolated from an Indonesian hot spring.</title>
        <authorList>
            <person name="Kusuma A.B."/>
            <person name="Putra K.E."/>
            <person name="Nafisah S."/>
            <person name="Loh J."/>
            <person name="Nouioui I."/>
            <person name="Goodfellow M."/>
        </authorList>
    </citation>
    <scope>NUCLEOTIDE SEQUENCE</scope>
    <source>
        <strain evidence="2">CSCA 57</strain>
    </source>
</reference>
<protein>
    <submittedName>
        <fullName evidence="2">Uncharacterized protein</fullName>
    </submittedName>
</protein>
<organism evidence="2 3">
    <name type="scientific">Actinospica durhamensis</name>
    <dbReference type="NCBI Taxonomy" id="1508375"/>
    <lineage>
        <taxon>Bacteria</taxon>
        <taxon>Bacillati</taxon>
        <taxon>Actinomycetota</taxon>
        <taxon>Actinomycetes</taxon>
        <taxon>Catenulisporales</taxon>
        <taxon>Actinospicaceae</taxon>
        <taxon>Actinospica</taxon>
    </lineage>
</organism>
<dbReference type="AlphaFoldDB" id="A0A941EQS6"/>
<proteinExistence type="predicted"/>
<accession>A0A941EQS6</accession>
<evidence type="ECO:0000256" key="1">
    <source>
        <dbReference type="SAM" id="MobiDB-lite"/>
    </source>
</evidence>
<sequence>MYSLEHDEENRVFLQPVSAAHERNALDHPVSLFDHAQRLFALTPDGPLPDGGEPLPDSGDSPWPPHRERKAALAALLREFIATPAWTPADLHERCMSLAVHGRDVPKVWHELAPEPSARLRDTARWLVRHGTDRRAVLVGLGLLYGNAERHDITLIKMIGLLCFADQLAIQTLAQIPGAAHDVIWLADRSCHHRITAVQALIADADPQVRDWVLSTPRSLLSSDVALRIAESCQISRSFAEGGVSDRLWDQAGSLLLAMCSTRNYRYEIHRYEHASAVYRAWIETAACRPATLERAALLTMVCQDIATGPAAAVVGEDRDGHVARIRDLLASPAWREALEYSARSQDPVEARRARWAVDTANRREQPAGRFAVRVVVPDPEPDGFPQVEARILIDDVPIVAASFDRGPAAVPECLLATGLLRATEEPREVRLAEAYCTEGCCGGLYVTIVREGGEVVWKDWRTSMPGDPPPESRFDAAQYDAEIERAEQDHSWEWPARTVARLVSEQLRAEPDILGRWGCKPEWCTSWLTEFDTVRLTFEYPAHRESFEDPYVQFGLVLDVAGGPQACATQLIESFRTTDPKTTAEIIGGTSDGAEKLGLTRRKSGRW</sequence>
<feature type="region of interest" description="Disordered" evidence="1">
    <location>
        <begin position="43"/>
        <end position="65"/>
    </location>
</feature>